<feature type="domain" description="RND related barrel-sandwich hybrid" evidence="3">
    <location>
        <begin position="63"/>
        <end position="239"/>
    </location>
</feature>
<proteinExistence type="predicted"/>
<name>A0A6N8HY99_9FIRM</name>
<keyword evidence="1" id="KW-0175">Coiled coil</keyword>
<sequence length="429" mass="46674">MNSPLLRRLAASAIALLLLLYVGYQVYKSHYTGIQTETASYFTASDSVQVNGIAVRDEVPLKSSGGVIDYVLSSGDKVAKGGIVAKVYSSAQQVTALHKMESVDDEIKQLEELQSPGDTYAASPDSLNEQIHRKLSNLLVQTVSGSLSSLSETREDLLYLLNERQIITGKVTDFTARLKELQAERTKLNQQAGSALSEIVSSDSGYFISSTDGFESAVDFSKVKTLTCDQIQAALDAKTASDSSIGKISRSYEWYFVFTVSSGQAAGFRQLADGGTVSLRFPFVSNVTVPASVAAVNQAGSDSNAAVILQCSNMNSELASIRKETAQVVEREYTGIRVSQRALHFETVTKKTKDEKGNVKTTKKEVSGVYVLHGSQLSFRQVVPLYSTDNYVICDPNPDMKTLMTDETIKLHDEVVEEGTDLYDGKVVQ</sequence>
<evidence type="ECO:0000259" key="2">
    <source>
        <dbReference type="Pfam" id="PF26012"/>
    </source>
</evidence>
<dbReference type="RefSeq" id="WP_066642495.1">
    <property type="nucleotide sequence ID" value="NZ_VWXL01000047.1"/>
</dbReference>
<comment type="caution">
    <text evidence="4">The sequence shown here is derived from an EMBL/GenBank/DDBJ whole genome shotgun (WGS) entry which is preliminary data.</text>
</comment>
<dbReference type="OrthoDB" id="1955294at2"/>
<keyword evidence="5" id="KW-1185">Reference proteome</keyword>
<accession>A0A6N8HY99</accession>
<evidence type="ECO:0000313" key="4">
    <source>
        <dbReference type="EMBL" id="MVB10669.1"/>
    </source>
</evidence>
<reference evidence="4 5" key="1">
    <citation type="submission" date="2019-09" db="EMBL/GenBank/DDBJ databases">
        <title>Genome sequence of Clostridium sp. EA1.</title>
        <authorList>
            <person name="Poehlein A."/>
            <person name="Bengelsdorf F.R."/>
            <person name="Daniel R."/>
        </authorList>
    </citation>
    <scope>NUCLEOTIDE SEQUENCE [LARGE SCALE GENOMIC DNA]</scope>
    <source>
        <strain evidence="4 5">EA1</strain>
    </source>
</reference>
<dbReference type="EMBL" id="VWXL01000047">
    <property type="protein sequence ID" value="MVB10669.1"/>
    <property type="molecule type" value="Genomic_DNA"/>
</dbReference>
<evidence type="ECO:0000313" key="5">
    <source>
        <dbReference type="Proteomes" id="UP000469440"/>
    </source>
</evidence>
<dbReference type="Pfam" id="PF26018">
    <property type="entry name" value="BSH_RND_rel"/>
    <property type="match status" value="1"/>
</dbReference>
<dbReference type="InterPro" id="IPR058728">
    <property type="entry name" value="HH_RND-rel"/>
</dbReference>
<feature type="domain" description="RND related alpha-helical hairpin" evidence="2">
    <location>
        <begin position="98"/>
        <end position="191"/>
    </location>
</feature>
<gene>
    <name evidence="4" type="ORF">CAFE_13650</name>
</gene>
<protein>
    <submittedName>
        <fullName evidence="4">HlyD family secretion protein</fullName>
    </submittedName>
</protein>
<evidence type="ECO:0000256" key="1">
    <source>
        <dbReference type="SAM" id="Coils"/>
    </source>
</evidence>
<dbReference type="Proteomes" id="UP000469440">
    <property type="component" value="Unassembled WGS sequence"/>
</dbReference>
<dbReference type="Pfam" id="PF26012">
    <property type="entry name" value="HH_RND_rel"/>
    <property type="match status" value="1"/>
</dbReference>
<feature type="coiled-coil region" evidence="1">
    <location>
        <begin position="171"/>
        <end position="198"/>
    </location>
</feature>
<evidence type="ECO:0000259" key="3">
    <source>
        <dbReference type="Pfam" id="PF26018"/>
    </source>
</evidence>
<dbReference type="InterPro" id="IPR058709">
    <property type="entry name" value="BSH_RND-rel"/>
</dbReference>
<dbReference type="AlphaFoldDB" id="A0A6N8HY99"/>
<organism evidence="4 5">
    <name type="scientific">Caproicibacter fermentans</name>
    <dbReference type="NCBI Taxonomy" id="2576756"/>
    <lineage>
        <taxon>Bacteria</taxon>
        <taxon>Bacillati</taxon>
        <taxon>Bacillota</taxon>
        <taxon>Clostridia</taxon>
        <taxon>Eubacteriales</taxon>
        <taxon>Acutalibacteraceae</taxon>
        <taxon>Caproicibacter</taxon>
    </lineage>
</organism>